<protein>
    <submittedName>
        <fullName evidence="4">Ribosomal protein S14</fullName>
    </submittedName>
</protein>
<dbReference type="GO" id="GO:0005763">
    <property type="term" value="C:mitochondrial small ribosomal subunit"/>
    <property type="evidence" value="ECO:0007669"/>
    <property type="project" value="TreeGrafter"/>
</dbReference>
<dbReference type="GO" id="GO:0003735">
    <property type="term" value="F:structural constituent of ribosome"/>
    <property type="evidence" value="ECO:0007669"/>
    <property type="project" value="InterPro"/>
</dbReference>
<dbReference type="PROSITE" id="PS00527">
    <property type="entry name" value="RIBOSOMAL_S14"/>
    <property type="match status" value="1"/>
</dbReference>
<evidence type="ECO:0000256" key="3">
    <source>
        <dbReference type="ARBA" id="ARBA00023274"/>
    </source>
</evidence>
<dbReference type="InterPro" id="IPR001209">
    <property type="entry name" value="Ribosomal_uS14"/>
</dbReference>
<evidence type="ECO:0000313" key="5">
    <source>
        <dbReference type="EMBL" id="ATY40847.1"/>
    </source>
</evidence>
<geneLocation type="mitochondrion" evidence="4"/>
<comment type="similarity">
    <text evidence="1">Belongs to the universal ribosomal protein uS14 family.</text>
</comment>
<keyword evidence="3" id="KW-0687">Ribonucleoprotein</keyword>
<dbReference type="EMBL" id="MG202006">
    <property type="protein sequence ID" value="ATY40847.1"/>
    <property type="molecule type" value="Genomic_DNA"/>
</dbReference>
<evidence type="ECO:0000256" key="1">
    <source>
        <dbReference type="ARBA" id="ARBA00009083"/>
    </source>
</evidence>
<reference evidence="4" key="1">
    <citation type="journal article" date="2013" name="Curr. Biol.">
        <title>Colponemids represent multiple ancient alveolate lineages.</title>
        <authorList>
            <person name="Janouskovec J."/>
            <person name="Tikhonenkov D.V."/>
            <person name="Mikhailov K.V."/>
            <person name="Simdyanov T.G."/>
            <person name="Aleoshin V.V."/>
            <person name="Mylnikov A.P."/>
            <person name="Keeling P.J."/>
        </authorList>
    </citation>
    <scope>NUCLEOTIDE SEQUENCE</scope>
    <source>
        <strain evidence="4">Colp-7a</strain>
    </source>
</reference>
<dbReference type="AlphaFoldDB" id="V5KVF8"/>
<dbReference type="GO" id="GO:0006412">
    <property type="term" value="P:translation"/>
    <property type="evidence" value="ECO:0007669"/>
    <property type="project" value="InterPro"/>
</dbReference>
<reference evidence="5" key="3">
    <citation type="journal article" date="2017" name="Curr. Biol.">
        <title>A New Lineage of Eukaryotes Illuminates Early Mitochondrial Genome Reduction.</title>
        <authorList>
            <person name="Janouskovec J."/>
            <person name="Tikhonenkov D.V."/>
            <person name="Burki F."/>
            <person name="Howe A.T."/>
            <person name="Rohwer F.L."/>
            <person name="Mylnikov A.P."/>
            <person name="Keeling P.J."/>
        </authorList>
    </citation>
    <scope>NUCLEOTIDE SEQUENCE</scope>
    <source>
        <strain evidence="5">Colp-7a</strain>
    </source>
</reference>
<dbReference type="Pfam" id="PF00253">
    <property type="entry name" value="Ribosomal_S14"/>
    <property type="match status" value="1"/>
</dbReference>
<reference evidence="4" key="2">
    <citation type="journal article" date="2014" name="PLoS ONE">
        <title>Description of Colponema vietnamica sp.n. and Acavomonas peruviana n. gen. n. sp., two new alveolate phyla (Colponemidia nom. nov. and Acavomonidia nom. nov.) and their contributions to reconstructing the ancestral state of alveolates and eukaryotes.</title>
        <authorList>
            <person name="Tikhonenkov D.V."/>
            <person name="Janouskovec J."/>
            <person name="Mylnikov A.P."/>
            <person name="Mikhailov K.V."/>
            <person name="Simdyanov T.G."/>
            <person name="Aleoshin V.V."/>
            <person name="Keeling P.J."/>
        </authorList>
    </citation>
    <scope>NUCLEOTIDE SEQUENCE</scope>
    <source>
        <strain evidence="4">Colp-7a</strain>
    </source>
</reference>
<dbReference type="PANTHER" id="PTHR19836">
    <property type="entry name" value="30S RIBOSOMAL PROTEIN S14"/>
    <property type="match status" value="1"/>
</dbReference>
<accession>V5KVF8</accession>
<dbReference type="InterPro" id="IPR018271">
    <property type="entry name" value="Ribosomal_uS14_CS"/>
</dbReference>
<proteinExistence type="inferred from homology"/>
<dbReference type="Gene3D" id="1.10.287.1480">
    <property type="match status" value="1"/>
</dbReference>
<sequence length="100" mass="11673">MKRKAIYKDYKKRLNFALLEQKRIILNSIRNNISLTKSLRFGAMFILDKLPIYSSRSQIRNRCIITGRGRSVYSPFGLSRIQLRNSARFGILPGVRKINL</sequence>
<evidence type="ECO:0000313" key="4">
    <source>
        <dbReference type="EMBL" id="AHA41627.1"/>
    </source>
</evidence>
<dbReference type="SUPFAM" id="SSF57716">
    <property type="entry name" value="Glucocorticoid receptor-like (DNA-binding domain)"/>
    <property type="match status" value="1"/>
</dbReference>
<keyword evidence="4" id="KW-0496">Mitochondrion</keyword>
<organism evidence="4">
    <name type="scientific">Colponema vietnamica</name>
    <dbReference type="NCBI Taxonomy" id="1492817"/>
    <lineage>
        <taxon>Eukaryota</taxon>
        <taxon>Sar</taxon>
        <taxon>Alveolata</taxon>
        <taxon>Colponemida</taxon>
        <taxon>Colponemidia</taxon>
        <taxon>Colponema</taxon>
    </lineage>
</organism>
<evidence type="ECO:0000256" key="2">
    <source>
        <dbReference type="ARBA" id="ARBA00022980"/>
    </source>
</evidence>
<gene>
    <name evidence="4" type="primary">rps14</name>
</gene>
<keyword evidence="2 4" id="KW-0689">Ribosomal protein</keyword>
<dbReference type="EMBL" id="KF651059">
    <property type="protein sequence ID" value="AHA41627.1"/>
    <property type="molecule type" value="Genomic_DNA"/>
</dbReference>
<name>V5KVF8_9ALVE</name>
<dbReference type="PANTHER" id="PTHR19836:SF19">
    <property type="entry name" value="SMALL RIBOSOMAL SUBUNIT PROTEIN US14M"/>
    <property type="match status" value="1"/>
</dbReference>